<keyword evidence="5" id="KW-1185">Reference proteome</keyword>
<dbReference type="Pfam" id="PF07779">
    <property type="entry name" value="Cas1_AcylT"/>
    <property type="match status" value="1"/>
</dbReference>
<feature type="compositionally biased region" description="Basic residues" evidence="1">
    <location>
        <begin position="1"/>
        <end position="11"/>
    </location>
</feature>
<name>A0A437A863_ARTFL</name>
<feature type="transmembrane region" description="Helical" evidence="2">
    <location>
        <begin position="650"/>
        <end position="668"/>
    </location>
</feature>
<feature type="transmembrane region" description="Helical" evidence="2">
    <location>
        <begin position="777"/>
        <end position="794"/>
    </location>
</feature>
<feature type="transmembrane region" description="Helical" evidence="2">
    <location>
        <begin position="735"/>
        <end position="757"/>
    </location>
</feature>
<evidence type="ECO:0000313" key="4">
    <source>
        <dbReference type="EMBL" id="RVD87399.1"/>
    </source>
</evidence>
<accession>A0A437A863</accession>
<dbReference type="GeneID" id="93583946"/>
<evidence type="ECO:0000256" key="2">
    <source>
        <dbReference type="SAM" id="Phobius"/>
    </source>
</evidence>
<keyword evidence="2" id="KW-0472">Membrane</keyword>
<evidence type="ECO:0000256" key="1">
    <source>
        <dbReference type="SAM" id="MobiDB-lite"/>
    </source>
</evidence>
<evidence type="ECO:0000259" key="3">
    <source>
        <dbReference type="Pfam" id="PF07779"/>
    </source>
</evidence>
<feature type="transmembrane region" description="Helical" evidence="2">
    <location>
        <begin position="46"/>
        <end position="63"/>
    </location>
</feature>
<sequence>MDHQRPRRYRQAGRTAPRAPPQYLRRPDPDEDDEDERARTNALKKILNVLAVFGIITLLFLTAERFSRVNGRDPYGCAAMTNEGRWLESNSNTTDPLRTWQPLGCLLHKYSGKDIATCLPKRRILFVGDRGIQSLYHATVDKLQPGTRWGELELDKKFTSEGLGDVTVEFVWDPYLNSTRLAEELKPWNNGTVETKYQMDGNYDTPALFIVGAGIRFAQRGFDENPLRVWREAVDRVARHMRWGDRPIFLGGKDMLMLAPVEQPAWEKLQPDVKKSLVPSVALDMNKYLTSIAAIQGVDVVRAWKVSSDDNVDLVVSNHIYSKYHSKETKGDGIELLEEVAARRVDMVLGLRCNSVLKEIGESVPGNCCVSPRELTWLQGFMMFRGLLVILALRVWLWWYDGKLQNKQKTHPATLIYRYGPGMEVLSRLWRLSLVLTLCLYADRSPIFYHMEQLWSTIKFRKALFFVVVMGIFTLRKPALATTVWELDKRILTEWKGAALAIHLVSSYLGGSTDFSTFALIFVNSIGWTISLLTANSPRTGGLYFARKLVGINYVVLPMVFMMRTEYVLYRVPALLSFWFVIIYMTIKIRSWGNKDLEWYAGKVVLSAILVAVLFRGLGAHTVILRVLEVLCAIRWDGELVKELVFKHMGAAYLGMGLGWVYVSIFLLSKGGETARNERYAACLALFLGILYFLLKVQGFDWLDRWHTCSSLARIAGFGVIRLGLTRGRMRQSEFLTWLGNMEAAVLGMMNHLWLAAGGEAVLDLGFWGFNDAGVNWNWGFWTLVFGYLCWVIGDARETVVNWVLGFHGEPVDKLQDRKKTDIDAMEMVGGDGHGDVELGRPQQTQPPSKGPLEQFASKGVLRAVGILLAVWILNWMT</sequence>
<feature type="transmembrane region" description="Helical" evidence="2">
    <location>
        <begin position="599"/>
        <end position="618"/>
    </location>
</feature>
<proteinExistence type="predicted"/>
<feature type="transmembrane region" description="Helical" evidence="2">
    <location>
        <begin position="680"/>
        <end position="699"/>
    </location>
</feature>
<feature type="transmembrane region" description="Helical" evidence="2">
    <location>
        <begin position="860"/>
        <end position="877"/>
    </location>
</feature>
<comment type="caution">
    <text evidence="4">The sequence shown here is derived from an EMBL/GenBank/DDBJ whole genome shotgun (WGS) entry which is preliminary data.</text>
</comment>
<keyword evidence="2" id="KW-1133">Transmembrane helix</keyword>
<dbReference type="Proteomes" id="UP000283090">
    <property type="component" value="Unassembled WGS sequence"/>
</dbReference>
<gene>
    <name evidence="4" type="ORF">DFL_001635</name>
</gene>
<evidence type="ECO:0000313" key="5">
    <source>
        <dbReference type="Proteomes" id="UP000283090"/>
    </source>
</evidence>
<protein>
    <recommendedName>
        <fullName evidence="3">Cas1p 10 TM acyl transferase domain-containing protein</fullName>
    </recommendedName>
</protein>
<dbReference type="AlphaFoldDB" id="A0A437A863"/>
<feature type="transmembrane region" description="Helical" evidence="2">
    <location>
        <begin position="568"/>
        <end position="587"/>
    </location>
</feature>
<feature type="transmembrane region" description="Helical" evidence="2">
    <location>
        <begin position="515"/>
        <end position="533"/>
    </location>
</feature>
<dbReference type="EMBL" id="SAEB01000003">
    <property type="protein sequence ID" value="RVD87399.1"/>
    <property type="molecule type" value="Genomic_DNA"/>
</dbReference>
<dbReference type="InterPro" id="IPR012419">
    <property type="entry name" value="Cas1_AcylTrans_dom"/>
</dbReference>
<dbReference type="VEuPathDB" id="FungiDB:DFL_001635"/>
<reference evidence="4 5" key="1">
    <citation type="submission" date="2019-01" db="EMBL/GenBank/DDBJ databases">
        <title>Intercellular communication is required for trap formation in the nematode-trapping fungus Duddingtonia flagrans.</title>
        <authorList>
            <person name="Youssar L."/>
            <person name="Wernet V."/>
            <person name="Hensel N."/>
            <person name="Hildebrandt H.-G."/>
            <person name="Fischer R."/>
        </authorList>
    </citation>
    <scope>NUCLEOTIDE SEQUENCE [LARGE SCALE GENOMIC DNA]</scope>
    <source>
        <strain evidence="4 5">CBS H-5679</strain>
    </source>
</reference>
<feature type="transmembrane region" description="Helical" evidence="2">
    <location>
        <begin position="463"/>
        <end position="485"/>
    </location>
</feature>
<organism evidence="4 5">
    <name type="scientific">Arthrobotrys flagrans</name>
    <name type="common">Nematode-trapping fungus</name>
    <name type="synonym">Trichothecium flagrans</name>
    <dbReference type="NCBI Taxonomy" id="97331"/>
    <lineage>
        <taxon>Eukaryota</taxon>
        <taxon>Fungi</taxon>
        <taxon>Dikarya</taxon>
        <taxon>Ascomycota</taxon>
        <taxon>Pezizomycotina</taxon>
        <taxon>Orbiliomycetes</taxon>
        <taxon>Orbiliales</taxon>
        <taxon>Orbiliaceae</taxon>
        <taxon>Arthrobotrys</taxon>
    </lineage>
</organism>
<keyword evidence="2" id="KW-0812">Transmembrane</keyword>
<feature type="transmembrane region" description="Helical" evidence="2">
    <location>
        <begin position="377"/>
        <end position="399"/>
    </location>
</feature>
<dbReference type="RefSeq" id="XP_067492943.1">
    <property type="nucleotide sequence ID" value="XM_067630284.1"/>
</dbReference>
<feature type="domain" description="Cas1p 10 TM acyl transferase" evidence="3">
    <location>
        <begin position="366"/>
        <end position="804"/>
    </location>
</feature>
<feature type="region of interest" description="Disordered" evidence="1">
    <location>
        <begin position="1"/>
        <end position="37"/>
    </location>
</feature>
<dbReference type="OrthoDB" id="1932925at2759"/>